<protein>
    <recommendedName>
        <fullName evidence="4">Cytoplasmic protein</fullName>
    </recommendedName>
</protein>
<dbReference type="Proteomes" id="UP000575469">
    <property type="component" value="Unassembled WGS sequence"/>
</dbReference>
<comment type="caution">
    <text evidence="2">The sequence shown here is derived from an EMBL/GenBank/DDBJ whole genome shotgun (WGS) entry which is preliminary data.</text>
</comment>
<feature type="compositionally biased region" description="Pro residues" evidence="1">
    <location>
        <begin position="380"/>
        <end position="389"/>
    </location>
</feature>
<organism evidence="2 3">
    <name type="scientific">Ralstonia insidiosa</name>
    <dbReference type="NCBI Taxonomy" id="190721"/>
    <lineage>
        <taxon>Bacteria</taxon>
        <taxon>Pseudomonadati</taxon>
        <taxon>Pseudomonadota</taxon>
        <taxon>Betaproteobacteria</taxon>
        <taxon>Burkholderiales</taxon>
        <taxon>Burkholderiaceae</taxon>
        <taxon>Ralstonia</taxon>
    </lineage>
</organism>
<dbReference type="EMBL" id="JABBZM010000004">
    <property type="protein sequence ID" value="NMV37334.1"/>
    <property type="molecule type" value="Genomic_DNA"/>
</dbReference>
<evidence type="ECO:0000313" key="3">
    <source>
        <dbReference type="Proteomes" id="UP000575469"/>
    </source>
</evidence>
<reference evidence="2 3" key="1">
    <citation type="submission" date="2020-04" db="EMBL/GenBank/DDBJ databases">
        <title>Ralstonia insidiosa genome sequencing and assembly.</title>
        <authorList>
            <person name="Martins R.C.R."/>
            <person name="Perdigao-Neto L.V."/>
            <person name="Levin A.S.S."/>
            <person name="Costa S.F."/>
        </authorList>
    </citation>
    <scope>NUCLEOTIDE SEQUENCE [LARGE SCALE GENOMIC DNA]</scope>
    <source>
        <strain evidence="2 3">5047</strain>
    </source>
</reference>
<evidence type="ECO:0000313" key="2">
    <source>
        <dbReference type="EMBL" id="NMV37334.1"/>
    </source>
</evidence>
<proteinExistence type="predicted"/>
<sequence length="420" mass="45916">MEMSRTARTTGYAPRNALNADRLKAGIIARSEARGDAAPVRAWLLNHFYRHLVANFEPARPIASLDEARKALGAATLPEWVAARFTATKAAPGAAAAALAPVVWIDPVEPQLLALEQKLLEFLTSRRGTVLEGKLDRVNCPQALAQWEREHAEMAARIERGWRESQPDALLTLLTTPNGRFVEFRHDSTLLRAEMAFESYVMRHCLGQFADRRTLSGGYGERYAEAIEQQRLRLLSFRDAGGQPHITISLIVGADGTLTVEQVKGKQNRPPIDRYVGDVLACLNALAPGGDTPADCIAIGLVRTPVGWQRIEDVTDAATQTQLVAHHPQLFPRLRAPTPMVEWLIAARQPALLAEHPPRAASVAYATRQARTKRGAGMPSPNPDSPDSPDPGFMTEDVPWPDMSAREAEALATQAGARHG</sequence>
<feature type="region of interest" description="Disordered" evidence="1">
    <location>
        <begin position="364"/>
        <end position="420"/>
    </location>
</feature>
<gene>
    <name evidence="2" type="ORF">HGR00_05400</name>
</gene>
<dbReference type="AlphaFoldDB" id="A0A848NXY4"/>
<accession>A0A848NXY4</accession>
<evidence type="ECO:0008006" key="4">
    <source>
        <dbReference type="Google" id="ProtNLM"/>
    </source>
</evidence>
<name>A0A848NXY4_9RALS</name>
<evidence type="ECO:0000256" key="1">
    <source>
        <dbReference type="SAM" id="MobiDB-lite"/>
    </source>
</evidence>